<dbReference type="AlphaFoldDB" id="S8AKR5"/>
<dbReference type="EMBL" id="KB644409">
    <property type="protein sequence ID" value="EPS26408.1"/>
    <property type="molecule type" value="Genomic_DNA"/>
</dbReference>
<gene>
    <name evidence="1" type="ORF">PDE_01344</name>
</gene>
<evidence type="ECO:0000313" key="1">
    <source>
        <dbReference type="EMBL" id="EPS26408.1"/>
    </source>
</evidence>
<keyword evidence="2" id="KW-1185">Reference proteome</keyword>
<sequence length="100" mass="11582">MICSLERPVRFAHHLTRMFWVKLLSRRFSINTSADQDQPEQYPETSLAERLTQNMGVSFGFVRIAFPLRDFLSPRRPAWVLNNIHLVLGSAPAREKETPS</sequence>
<protein>
    <submittedName>
        <fullName evidence="1">Uncharacterized protein</fullName>
    </submittedName>
</protein>
<dbReference type="HOGENOM" id="CLU_2307017_0_0_1"/>
<dbReference type="Proteomes" id="UP000019376">
    <property type="component" value="Unassembled WGS sequence"/>
</dbReference>
<name>S8AKR5_PENO1</name>
<organism evidence="1 2">
    <name type="scientific">Penicillium oxalicum (strain 114-2 / CGMCC 5302)</name>
    <name type="common">Penicillium decumbens</name>
    <dbReference type="NCBI Taxonomy" id="933388"/>
    <lineage>
        <taxon>Eukaryota</taxon>
        <taxon>Fungi</taxon>
        <taxon>Dikarya</taxon>
        <taxon>Ascomycota</taxon>
        <taxon>Pezizomycotina</taxon>
        <taxon>Eurotiomycetes</taxon>
        <taxon>Eurotiomycetidae</taxon>
        <taxon>Eurotiales</taxon>
        <taxon>Aspergillaceae</taxon>
        <taxon>Penicillium</taxon>
    </lineage>
</organism>
<accession>S8AKR5</accession>
<evidence type="ECO:0000313" key="2">
    <source>
        <dbReference type="Proteomes" id="UP000019376"/>
    </source>
</evidence>
<proteinExistence type="predicted"/>
<reference evidence="1 2" key="1">
    <citation type="journal article" date="2013" name="PLoS ONE">
        <title>Genomic and secretomic analyses reveal unique features of the lignocellulolytic enzyme system of Penicillium decumbens.</title>
        <authorList>
            <person name="Liu G."/>
            <person name="Zhang L."/>
            <person name="Wei X."/>
            <person name="Zou G."/>
            <person name="Qin Y."/>
            <person name="Ma L."/>
            <person name="Li J."/>
            <person name="Zheng H."/>
            <person name="Wang S."/>
            <person name="Wang C."/>
            <person name="Xun L."/>
            <person name="Zhao G.-P."/>
            <person name="Zhou Z."/>
            <person name="Qu Y."/>
        </authorList>
    </citation>
    <scope>NUCLEOTIDE SEQUENCE [LARGE SCALE GENOMIC DNA]</scope>
    <source>
        <strain evidence="2">114-2 / CGMCC 5302</strain>
    </source>
</reference>